<evidence type="ECO:0000256" key="5">
    <source>
        <dbReference type="ARBA" id="ARBA00023163"/>
    </source>
</evidence>
<evidence type="ECO:0000256" key="2">
    <source>
        <dbReference type="ARBA" id="ARBA00006210"/>
    </source>
</evidence>
<protein>
    <recommendedName>
        <fullName evidence="7">Mediator of RNA polymerase II transcription subunit 1</fullName>
    </recommendedName>
    <alternativeName>
        <fullName evidence="7">Mediator complex subunit 1</fullName>
    </alternativeName>
</protein>
<organism evidence="9 10">
    <name type="scientific">Maudiozyma humilis</name>
    <name type="common">Sour dough yeast</name>
    <name type="synonym">Kazachstania humilis</name>
    <dbReference type="NCBI Taxonomy" id="51915"/>
    <lineage>
        <taxon>Eukaryota</taxon>
        <taxon>Fungi</taxon>
        <taxon>Dikarya</taxon>
        <taxon>Ascomycota</taxon>
        <taxon>Saccharomycotina</taxon>
        <taxon>Saccharomycetes</taxon>
        <taxon>Saccharomycetales</taxon>
        <taxon>Saccharomycetaceae</taxon>
        <taxon>Maudiozyma</taxon>
    </lineage>
</organism>
<proteinExistence type="inferred from homology"/>
<evidence type="ECO:0000256" key="6">
    <source>
        <dbReference type="ARBA" id="ARBA00023242"/>
    </source>
</evidence>
<keyword evidence="5 7" id="KW-0804">Transcription</keyword>
<dbReference type="InterPro" id="IPR019680">
    <property type="entry name" value="Mediator_Med1"/>
</dbReference>
<dbReference type="Proteomes" id="UP001377567">
    <property type="component" value="Unassembled WGS sequence"/>
</dbReference>
<feature type="domain" description="Mediator complex subunit Med1" evidence="8">
    <location>
        <begin position="72"/>
        <end position="292"/>
    </location>
</feature>
<sequence>MCGPLSSKRGRRNSTTSTILPLSLKKQWNFEDTVFDLIKDPSQRSTSDRNDTIVEHILATMAGDKYIDTLNEMITMFKNYKPGMVTLDNITKLCQTLGLESFIDDVDDQTARLSTASKIIVIDIDFDKSEGRVKDVKLVLASNFDNFNYFERRTMNDTQHQDNENNILLKSLVDFTYLNEFHENLEFLYLLDSYSQLDTDTGGSANGSVLHGNTTTQSETANSSLVNQANVSSNSPLGVNSNPGKSKLDLFKYFTELSGYLQDYFNDNSISLKIATNLNSRFGIYILSDDTDETVLAKLTFKKSLDPQKRLYEYIYSKEHGEWINESAESYTTGVSLVMEVLSDSKWFPRTFISSNLIFGDNAQHNRVVPNLVDTTKENTTEVVESSRNPSRLLQLLTKIDNGDSTSSGAEHSAMNNHLYYHDKVQLINDFTSPLVKVPFFNLSNASIDLVYEILKWILWSTVVLEGIVDRMSKSIEAKKVTFPNVNGNHSLGFNSIEHYRSNSIVGTAPADSVPTSVRRRRSSNKAKRPSITEATMLKDEGMQQFSLQEVMKSQSVFEDDNLEDADNIDDPMGLADMDPSVNATSDSIAIGGDSRLDIDPMELGNDIEERREETAEKAAVSETKALPLLVISEDHISLGEEASCNLYEVPEKWTSFIKKFEKYI</sequence>
<comment type="subcellular location">
    <subcellularLocation>
        <location evidence="1 7">Nucleus</location>
    </subcellularLocation>
</comment>
<dbReference type="EMBL" id="BTGD01000013">
    <property type="protein sequence ID" value="GMM57596.1"/>
    <property type="molecule type" value="Genomic_DNA"/>
</dbReference>
<dbReference type="GO" id="GO:0045944">
    <property type="term" value="P:positive regulation of transcription by RNA polymerase II"/>
    <property type="evidence" value="ECO:0007669"/>
    <property type="project" value="UniProtKB-ARBA"/>
</dbReference>
<evidence type="ECO:0000256" key="3">
    <source>
        <dbReference type="ARBA" id="ARBA00023015"/>
    </source>
</evidence>
<gene>
    <name evidence="9" type="ORF">DAKH74_042120</name>
</gene>
<keyword evidence="10" id="KW-1185">Reference proteome</keyword>
<evidence type="ECO:0000259" key="8">
    <source>
        <dbReference type="Pfam" id="PF10744"/>
    </source>
</evidence>
<keyword evidence="6 7" id="KW-0539">Nucleus</keyword>
<keyword evidence="4 7" id="KW-0010">Activator</keyword>
<evidence type="ECO:0000256" key="4">
    <source>
        <dbReference type="ARBA" id="ARBA00023159"/>
    </source>
</evidence>
<evidence type="ECO:0000256" key="1">
    <source>
        <dbReference type="ARBA" id="ARBA00004123"/>
    </source>
</evidence>
<comment type="caution">
    <text evidence="9">The sequence shown here is derived from an EMBL/GenBank/DDBJ whole genome shotgun (WGS) entry which is preliminary data.</text>
</comment>
<dbReference type="AlphaFoldDB" id="A0AAV5S3K0"/>
<comment type="similarity">
    <text evidence="2 7">Belongs to the Mediator complex subunit 1 family.</text>
</comment>
<dbReference type="Pfam" id="PF10744">
    <property type="entry name" value="Med1"/>
    <property type="match status" value="1"/>
</dbReference>
<keyword evidence="3 7" id="KW-0805">Transcription regulation</keyword>
<comment type="function">
    <text evidence="7">Component of the Mediator complex, a coactivator involved in the regulated transcription of nearly all RNA polymerase II-dependent genes. Mediator functions as a bridge to convey information from gene-specific regulatory proteins to the basal RNA polymerase II transcription machinery. Mediator is recruited to promoters by direct interactions with regulatory proteins and serves as a scaffold for the assembly of a functional preinitiation complex with RNA polymerase II and the general transcription factors.</text>
</comment>
<evidence type="ECO:0000313" key="10">
    <source>
        <dbReference type="Proteomes" id="UP001377567"/>
    </source>
</evidence>
<reference evidence="9 10" key="1">
    <citation type="journal article" date="2023" name="Elife">
        <title>Identification of key yeast species and microbe-microbe interactions impacting larval growth of Drosophila in the wild.</title>
        <authorList>
            <person name="Mure A."/>
            <person name="Sugiura Y."/>
            <person name="Maeda R."/>
            <person name="Honda K."/>
            <person name="Sakurai N."/>
            <person name="Takahashi Y."/>
            <person name="Watada M."/>
            <person name="Katoh T."/>
            <person name="Gotoh A."/>
            <person name="Gotoh Y."/>
            <person name="Taniguchi I."/>
            <person name="Nakamura K."/>
            <person name="Hayashi T."/>
            <person name="Katayama T."/>
            <person name="Uemura T."/>
            <person name="Hattori Y."/>
        </authorList>
    </citation>
    <scope>NUCLEOTIDE SEQUENCE [LARGE SCALE GENOMIC DNA]</scope>
    <source>
        <strain evidence="9 10">KH-74</strain>
    </source>
</reference>
<dbReference type="GO" id="GO:0003712">
    <property type="term" value="F:transcription coregulator activity"/>
    <property type="evidence" value="ECO:0007669"/>
    <property type="project" value="InterPro"/>
</dbReference>
<evidence type="ECO:0000313" key="9">
    <source>
        <dbReference type="EMBL" id="GMM57596.1"/>
    </source>
</evidence>
<dbReference type="GO" id="GO:0016592">
    <property type="term" value="C:mediator complex"/>
    <property type="evidence" value="ECO:0007669"/>
    <property type="project" value="InterPro"/>
</dbReference>
<accession>A0AAV5S3K0</accession>
<name>A0AAV5S3K0_MAUHU</name>
<evidence type="ECO:0000256" key="7">
    <source>
        <dbReference type="RuleBase" id="RU364059"/>
    </source>
</evidence>